<organism evidence="2 3">
    <name type="scientific">Argiope bruennichi</name>
    <name type="common">Wasp spider</name>
    <name type="synonym">Aranea bruennichi</name>
    <dbReference type="NCBI Taxonomy" id="94029"/>
    <lineage>
        <taxon>Eukaryota</taxon>
        <taxon>Metazoa</taxon>
        <taxon>Ecdysozoa</taxon>
        <taxon>Arthropoda</taxon>
        <taxon>Chelicerata</taxon>
        <taxon>Arachnida</taxon>
        <taxon>Araneae</taxon>
        <taxon>Araneomorphae</taxon>
        <taxon>Entelegynae</taxon>
        <taxon>Araneoidea</taxon>
        <taxon>Araneidae</taxon>
        <taxon>Argiope</taxon>
    </lineage>
</organism>
<dbReference type="EMBL" id="JABXBU010000012">
    <property type="protein sequence ID" value="KAF8788830.1"/>
    <property type="molecule type" value="Genomic_DNA"/>
</dbReference>
<comment type="caution">
    <text evidence="2">The sequence shown here is derived from an EMBL/GenBank/DDBJ whole genome shotgun (WGS) entry which is preliminary data.</text>
</comment>
<protein>
    <submittedName>
        <fullName evidence="2">Putative RNA-directed DNA polymerase like protein</fullName>
    </submittedName>
</protein>
<keyword evidence="2" id="KW-0548">Nucleotidyltransferase</keyword>
<feature type="domain" description="Reverse transcriptase" evidence="1">
    <location>
        <begin position="1"/>
        <end position="125"/>
    </location>
</feature>
<dbReference type="InterPro" id="IPR000477">
    <property type="entry name" value="RT_dom"/>
</dbReference>
<name>A0A8T0FHN2_ARGBR</name>
<evidence type="ECO:0000259" key="1">
    <source>
        <dbReference type="PROSITE" id="PS50878"/>
    </source>
</evidence>
<dbReference type="SUPFAM" id="SSF56219">
    <property type="entry name" value="DNase I-like"/>
    <property type="match status" value="1"/>
</dbReference>
<keyword evidence="2" id="KW-0808">Transferase</keyword>
<keyword evidence="2" id="KW-0695">RNA-directed DNA polymerase</keyword>
<dbReference type="Pfam" id="PF14529">
    <property type="entry name" value="Exo_endo_phos_2"/>
    <property type="match status" value="1"/>
</dbReference>
<dbReference type="PANTHER" id="PTHR33273:SF2">
    <property type="entry name" value="ENDONUCLEASE_EXONUCLEASE_PHOSPHATASE DOMAIN-CONTAINING PROTEIN"/>
    <property type="match status" value="1"/>
</dbReference>
<dbReference type="Proteomes" id="UP000807504">
    <property type="component" value="Unassembled WGS sequence"/>
</dbReference>
<accession>A0A8T0FHN2</accession>
<dbReference type="Gene3D" id="3.60.10.10">
    <property type="entry name" value="Endonuclease/exonuclease/phosphatase"/>
    <property type="match status" value="1"/>
</dbReference>
<gene>
    <name evidence="2" type="ORF">HNY73_006834</name>
</gene>
<proteinExistence type="predicted"/>
<dbReference type="PANTHER" id="PTHR33273">
    <property type="entry name" value="DOMAIN-CONTAINING PROTEIN, PUTATIVE-RELATED"/>
    <property type="match status" value="1"/>
</dbReference>
<keyword evidence="3" id="KW-1185">Reference proteome</keyword>
<dbReference type="AlphaFoldDB" id="A0A8T0FHN2"/>
<sequence length="321" mass="35131">MATYLRGRHLTVRVGSNLSSERIIEAGVVQGSKIGPILFNIYINDIPSPRNCQTQLCLFADDTAIMSTGGIRHKYKELKYLILDWAPDVIAIQETHLRPSDNLKIPNYTSYRTDRLTHKGCGTAILIKNSIPHHPTPISSTSFENTAISIDLPNGLHITLASIYRPPHGKINTSELQRVLNQTTKSIVVGDFNAKHPSWSTGRSNSNGAIIHNFIASNNLILIAPLEPTHFPINAASSSTLDFGIMCNIASGTATSLNELSSDHNPVLFEIDININLLATPKTIKTTNWSVVSAIIKNSIPGNPFLETTQHVHDAISKFTA</sequence>
<dbReference type="InterPro" id="IPR036691">
    <property type="entry name" value="Endo/exonu/phosph_ase_sf"/>
</dbReference>
<reference evidence="2" key="2">
    <citation type="submission" date="2020-06" db="EMBL/GenBank/DDBJ databases">
        <authorList>
            <person name="Sheffer M."/>
        </authorList>
    </citation>
    <scope>NUCLEOTIDE SEQUENCE</scope>
</reference>
<dbReference type="GO" id="GO:0003964">
    <property type="term" value="F:RNA-directed DNA polymerase activity"/>
    <property type="evidence" value="ECO:0007669"/>
    <property type="project" value="UniProtKB-KW"/>
</dbReference>
<dbReference type="PROSITE" id="PS50878">
    <property type="entry name" value="RT_POL"/>
    <property type="match status" value="1"/>
</dbReference>
<dbReference type="Pfam" id="PF00078">
    <property type="entry name" value="RVT_1"/>
    <property type="match status" value="1"/>
</dbReference>
<dbReference type="InterPro" id="IPR005135">
    <property type="entry name" value="Endo/exonuclease/phosphatase"/>
</dbReference>
<reference evidence="2" key="1">
    <citation type="journal article" date="2020" name="bioRxiv">
        <title>Chromosome-level reference genome of the European wasp spider Argiope bruennichi: a resource for studies on range expansion and evolutionary adaptation.</title>
        <authorList>
            <person name="Sheffer M.M."/>
            <person name="Hoppe A."/>
            <person name="Krehenwinkel H."/>
            <person name="Uhl G."/>
            <person name="Kuss A.W."/>
            <person name="Jensen L."/>
            <person name="Jensen C."/>
            <person name="Gillespie R.G."/>
            <person name="Hoff K.J."/>
            <person name="Prost S."/>
        </authorList>
    </citation>
    <scope>NUCLEOTIDE SEQUENCE</scope>
</reference>
<evidence type="ECO:0000313" key="2">
    <source>
        <dbReference type="EMBL" id="KAF8788830.1"/>
    </source>
</evidence>
<evidence type="ECO:0000313" key="3">
    <source>
        <dbReference type="Proteomes" id="UP000807504"/>
    </source>
</evidence>